<feature type="compositionally biased region" description="Basic and acidic residues" evidence="14">
    <location>
        <begin position="173"/>
        <end position="186"/>
    </location>
</feature>
<dbReference type="InterPro" id="IPR008927">
    <property type="entry name" value="6-PGluconate_DH-like_C_sf"/>
</dbReference>
<comment type="catalytic activity">
    <reaction evidence="11">
        <text>L-proline + NAD(+) = (S)-1-pyrroline-5-carboxylate + NADH + 2 H(+)</text>
        <dbReference type="Rhea" id="RHEA:14105"/>
        <dbReference type="ChEBI" id="CHEBI:15378"/>
        <dbReference type="ChEBI" id="CHEBI:17388"/>
        <dbReference type="ChEBI" id="CHEBI:57540"/>
        <dbReference type="ChEBI" id="CHEBI:57945"/>
        <dbReference type="ChEBI" id="CHEBI:60039"/>
        <dbReference type="EC" id="1.5.1.2"/>
    </reaction>
</comment>
<dbReference type="Gene3D" id="3.40.50.720">
    <property type="entry name" value="NAD(P)-binding Rossmann-like Domain"/>
    <property type="match status" value="1"/>
</dbReference>
<keyword evidence="8 13" id="KW-0641">Proline biosynthesis</keyword>
<keyword evidence="9 13" id="KW-0521">NADP</keyword>
<feature type="domain" description="Pyrroline-5-carboxylate reductase dimerisation" evidence="16">
    <location>
        <begin position="501"/>
        <end position="604"/>
    </location>
</feature>
<dbReference type="Proteomes" id="UP000631114">
    <property type="component" value="Unassembled WGS sequence"/>
</dbReference>
<dbReference type="InterPro" id="IPR000304">
    <property type="entry name" value="Pyrroline-COOH_reductase"/>
</dbReference>
<name>A0A835IVA6_9MAGN</name>
<feature type="region of interest" description="Disordered" evidence="14">
    <location>
        <begin position="160"/>
        <end position="186"/>
    </location>
</feature>
<dbReference type="SUPFAM" id="SSF51735">
    <property type="entry name" value="NAD(P)-binding Rossmann-fold domains"/>
    <property type="match status" value="1"/>
</dbReference>
<dbReference type="FunFam" id="3.40.50.720:FF:000190">
    <property type="entry name" value="Pyrroline-5-carboxylate reductase"/>
    <property type="match status" value="1"/>
</dbReference>
<comment type="caution">
    <text evidence="17">The sequence shown here is derived from an EMBL/GenBank/DDBJ whole genome shotgun (WGS) entry which is preliminary data.</text>
</comment>
<dbReference type="InterPro" id="IPR036291">
    <property type="entry name" value="NAD(P)-bd_dom_sf"/>
</dbReference>
<feature type="compositionally biased region" description="Basic and acidic residues" evidence="14">
    <location>
        <begin position="280"/>
        <end position="293"/>
    </location>
</feature>
<comment type="subcellular location">
    <subcellularLocation>
        <location evidence="1">Cytoplasm</location>
    </subcellularLocation>
</comment>
<evidence type="ECO:0000256" key="10">
    <source>
        <dbReference type="ARBA" id="ARBA00023002"/>
    </source>
</evidence>
<dbReference type="GO" id="GO:0005737">
    <property type="term" value="C:cytoplasm"/>
    <property type="evidence" value="ECO:0007669"/>
    <property type="project" value="UniProtKB-SubCell"/>
</dbReference>
<comment type="catalytic activity">
    <reaction evidence="12 13">
        <text>L-proline + NADP(+) = (S)-1-pyrroline-5-carboxylate + NADPH + 2 H(+)</text>
        <dbReference type="Rhea" id="RHEA:14109"/>
        <dbReference type="ChEBI" id="CHEBI:15378"/>
        <dbReference type="ChEBI" id="CHEBI:17388"/>
        <dbReference type="ChEBI" id="CHEBI:57783"/>
        <dbReference type="ChEBI" id="CHEBI:58349"/>
        <dbReference type="ChEBI" id="CHEBI:60039"/>
        <dbReference type="EC" id="1.5.1.2"/>
    </reaction>
</comment>
<evidence type="ECO:0000256" key="7">
    <source>
        <dbReference type="ARBA" id="ARBA00022605"/>
    </source>
</evidence>
<evidence type="ECO:0000256" key="12">
    <source>
        <dbReference type="ARBA" id="ARBA00052690"/>
    </source>
</evidence>
<protein>
    <recommendedName>
        <fullName evidence="5 13">Pyrroline-5-carboxylate reductase</fullName>
        <ecNumber evidence="4 13">1.5.1.2</ecNumber>
    </recommendedName>
</protein>
<dbReference type="GO" id="GO:0055129">
    <property type="term" value="P:L-proline biosynthetic process"/>
    <property type="evidence" value="ECO:0007669"/>
    <property type="project" value="UniProtKB-UniPathway"/>
</dbReference>
<dbReference type="EMBL" id="JADFTS010000002">
    <property type="protein sequence ID" value="KAF9622922.1"/>
    <property type="molecule type" value="Genomic_DNA"/>
</dbReference>
<comment type="similarity">
    <text evidence="3 13">Belongs to the pyrroline-5-carboxylate reductase family.</text>
</comment>
<dbReference type="SUPFAM" id="SSF48179">
    <property type="entry name" value="6-phosphogluconate dehydrogenase C-terminal domain-like"/>
    <property type="match status" value="1"/>
</dbReference>
<evidence type="ECO:0000256" key="13">
    <source>
        <dbReference type="RuleBase" id="RU003903"/>
    </source>
</evidence>
<evidence type="ECO:0000259" key="15">
    <source>
        <dbReference type="Pfam" id="PF03807"/>
    </source>
</evidence>
<dbReference type="PROSITE" id="PS00521">
    <property type="entry name" value="P5CR"/>
    <property type="match status" value="1"/>
</dbReference>
<evidence type="ECO:0000256" key="8">
    <source>
        <dbReference type="ARBA" id="ARBA00022650"/>
    </source>
</evidence>
<feature type="domain" description="Pyrroline-5-carboxylate reductase catalytic N-terminal" evidence="15">
    <location>
        <begin position="347"/>
        <end position="439"/>
    </location>
</feature>
<evidence type="ECO:0000256" key="4">
    <source>
        <dbReference type="ARBA" id="ARBA00012855"/>
    </source>
</evidence>
<accession>A0A835IVA6</accession>
<dbReference type="Pfam" id="PF03807">
    <property type="entry name" value="F420_oxidored"/>
    <property type="match status" value="1"/>
</dbReference>
<feature type="compositionally biased region" description="Low complexity" evidence="14">
    <location>
        <begin position="251"/>
        <end position="279"/>
    </location>
</feature>
<dbReference type="HAMAP" id="MF_01925">
    <property type="entry name" value="P5C_reductase"/>
    <property type="match status" value="1"/>
</dbReference>
<evidence type="ECO:0000256" key="14">
    <source>
        <dbReference type="SAM" id="MobiDB-lite"/>
    </source>
</evidence>
<reference evidence="17 18" key="1">
    <citation type="submission" date="2020-10" db="EMBL/GenBank/DDBJ databases">
        <title>The Coptis chinensis genome and diversification of protoberbering-type alkaloids.</title>
        <authorList>
            <person name="Wang B."/>
            <person name="Shu S."/>
            <person name="Song C."/>
            <person name="Liu Y."/>
        </authorList>
    </citation>
    <scope>NUCLEOTIDE SEQUENCE [LARGE SCALE GENOMIC DNA]</scope>
    <source>
        <strain evidence="17">HL-2020</strain>
        <tissue evidence="17">Leaf</tissue>
    </source>
</reference>
<dbReference type="GO" id="GO:0004735">
    <property type="term" value="F:pyrroline-5-carboxylate reductase activity"/>
    <property type="evidence" value="ECO:0007669"/>
    <property type="project" value="UniProtKB-EC"/>
</dbReference>
<evidence type="ECO:0000256" key="5">
    <source>
        <dbReference type="ARBA" id="ARBA00021413"/>
    </source>
</evidence>
<evidence type="ECO:0000313" key="17">
    <source>
        <dbReference type="EMBL" id="KAF9622922.1"/>
    </source>
</evidence>
<dbReference type="Pfam" id="PF14748">
    <property type="entry name" value="P5CR_dimer"/>
    <property type="match status" value="1"/>
</dbReference>
<evidence type="ECO:0000259" key="16">
    <source>
        <dbReference type="Pfam" id="PF14748"/>
    </source>
</evidence>
<feature type="compositionally biased region" description="Low complexity" evidence="14">
    <location>
        <begin position="223"/>
        <end position="233"/>
    </location>
</feature>
<evidence type="ECO:0000256" key="6">
    <source>
        <dbReference type="ARBA" id="ARBA00022490"/>
    </source>
</evidence>
<sequence length="608" mass="63951">MLGPHQKSVTGPSMSSMEVNFSKPSLDSLPISMDFVFSGLARPALSPKLFSSLRPNLSPKARKSLVSLAKPRISKHAKLHNLDPLVSDSIFRPPSKGKLSENLVDILKSFGSSRKHGVSKKNSGVGSFVLSQEYETKSCIFETSQACIDISEEGKSPLKFVSTTDHVPTSPDLSKEEKGNDKKEACGSEERKIFVSFKNKRKVNGSVEEEDTVKGKRLKKDIMSSSDGDGSMGVTPSPSPSESIKSDSISKDSSNPSVFSYGLGDSDSRSSKSLVSADSSSKDSESSESHDSVSKGSGSCSSGSRGSSDNAYRADGSQGSSSFDSCFNTSDKNAVFSGSGGSSGSNGFIGAGKMAESIARGVVKSGVLPASTIRTAHDEDHRRKAFSSFGVKIFDRNEQVVEDSDVVILSVKPQVVKKVLLQLGPVLNDKTLLVSVAAGITLNDLQEWSGYGRFIRVMPNTPAAVGQAASVMSLGEKASKEDGELIAKLFGAIGKIWTVDEKHFDAITGLSGSGPAYIFLAIEAMADGGVAAGLPRDLALGLASQTVLGAATMAINSGKHPGQLKDDVASPGGTTIAGIHELERGGFRGLLMNTIVAAANRSREFSKR</sequence>
<feature type="region of interest" description="Disordered" evidence="14">
    <location>
        <begin position="203"/>
        <end position="323"/>
    </location>
</feature>
<dbReference type="UniPathway" id="UPA00098">
    <property type="reaction ID" value="UER00361"/>
</dbReference>
<keyword evidence="10 13" id="KW-0560">Oxidoreductase</keyword>
<evidence type="ECO:0000313" key="18">
    <source>
        <dbReference type="Proteomes" id="UP000631114"/>
    </source>
</evidence>
<dbReference type="InterPro" id="IPR028939">
    <property type="entry name" value="P5C_Rdtase_cat_N"/>
</dbReference>
<dbReference type="FunFam" id="1.10.3730.10:FF:000001">
    <property type="entry name" value="Pyrroline-5-carboxylate reductase"/>
    <property type="match status" value="1"/>
</dbReference>
<organism evidence="17 18">
    <name type="scientific">Coptis chinensis</name>
    <dbReference type="NCBI Taxonomy" id="261450"/>
    <lineage>
        <taxon>Eukaryota</taxon>
        <taxon>Viridiplantae</taxon>
        <taxon>Streptophyta</taxon>
        <taxon>Embryophyta</taxon>
        <taxon>Tracheophyta</taxon>
        <taxon>Spermatophyta</taxon>
        <taxon>Magnoliopsida</taxon>
        <taxon>Ranunculales</taxon>
        <taxon>Ranunculaceae</taxon>
        <taxon>Coptidoideae</taxon>
        <taxon>Coptis</taxon>
    </lineage>
</organism>
<gene>
    <name evidence="17" type="ORF">IFM89_035155</name>
</gene>
<keyword evidence="18" id="KW-1185">Reference proteome</keyword>
<dbReference type="PANTHER" id="PTHR11645:SF0">
    <property type="entry name" value="PYRROLINE-5-CARBOXYLATE REDUCTASE 3"/>
    <property type="match status" value="1"/>
</dbReference>
<keyword evidence="7 13" id="KW-0028">Amino-acid biosynthesis</keyword>
<evidence type="ECO:0000256" key="1">
    <source>
        <dbReference type="ARBA" id="ARBA00004496"/>
    </source>
</evidence>
<keyword evidence="6" id="KW-0963">Cytoplasm</keyword>
<comment type="pathway">
    <text evidence="2 13">Amino-acid biosynthesis; L-proline biosynthesis; L-proline from L-glutamate 5-semialdehyde: step 1/1.</text>
</comment>
<evidence type="ECO:0000256" key="9">
    <source>
        <dbReference type="ARBA" id="ARBA00022857"/>
    </source>
</evidence>
<evidence type="ECO:0000256" key="11">
    <source>
        <dbReference type="ARBA" id="ARBA00050547"/>
    </source>
</evidence>
<dbReference type="Gene3D" id="1.10.3730.10">
    <property type="entry name" value="ProC C-terminal domain-like"/>
    <property type="match status" value="1"/>
</dbReference>
<evidence type="ECO:0000256" key="3">
    <source>
        <dbReference type="ARBA" id="ARBA00005525"/>
    </source>
</evidence>
<dbReference type="EC" id="1.5.1.2" evidence="4 13"/>
<dbReference type="AlphaFoldDB" id="A0A835IVA6"/>
<feature type="compositionally biased region" description="Low complexity" evidence="14">
    <location>
        <begin position="294"/>
        <end position="309"/>
    </location>
</feature>
<dbReference type="InterPro" id="IPR029036">
    <property type="entry name" value="P5CR_dimer"/>
</dbReference>
<dbReference type="PANTHER" id="PTHR11645">
    <property type="entry name" value="PYRROLINE-5-CARBOXYLATE REDUCTASE"/>
    <property type="match status" value="1"/>
</dbReference>
<dbReference type="OrthoDB" id="10263291at2759"/>
<evidence type="ECO:0000256" key="2">
    <source>
        <dbReference type="ARBA" id="ARBA00005205"/>
    </source>
</evidence>
<proteinExistence type="inferred from homology"/>
<dbReference type="InterPro" id="IPR053790">
    <property type="entry name" value="P5CR-like_CS"/>
</dbReference>
<dbReference type="NCBIfam" id="TIGR00112">
    <property type="entry name" value="proC"/>
    <property type="match status" value="1"/>
</dbReference>